<dbReference type="VEuPathDB" id="FungiDB:HCDG_08564"/>
<reference evidence="3" key="1">
    <citation type="submission" date="2009-05" db="EMBL/GenBank/DDBJ databases">
        <title>The genome sequence of Ajellomyces capsulatus strain H143.</title>
        <authorList>
            <person name="Champion M."/>
            <person name="Cuomo C.A."/>
            <person name="Ma L.-J."/>
            <person name="Henn M.R."/>
            <person name="Sil A."/>
            <person name="Goldman B."/>
            <person name="Young S.K."/>
            <person name="Kodira C.D."/>
            <person name="Zeng Q."/>
            <person name="Koehrsen M."/>
            <person name="Alvarado L."/>
            <person name="Berlin A.M."/>
            <person name="Borenstein D."/>
            <person name="Chen Z."/>
            <person name="Engels R."/>
            <person name="Freedman E."/>
            <person name="Gellesch M."/>
            <person name="Goldberg J."/>
            <person name="Griggs A."/>
            <person name="Gujja S."/>
            <person name="Heiman D.I."/>
            <person name="Hepburn T.A."/>
            <person name="Howarth C."/>
            <person name="Jen D."/>
            <person name="Larson L."/>
            <person name="Lewis B."/>
            <person name="Mehta T."/>
            <person name="Park D."/>
            <person name="Pearson M."/>
            <person name="Roberts A."/>
            <person name="Saif S."/>
            <person name="Shea T.D."/>
            <person name="Shenoy N."/>
            <person name="Sisk P."/>
            <person name="Stolte C."/>
            <person name="Sykes S."/>
            <person name="Walk T."/>
            <person name="White J."/>
            <person name="Yandava C."/>
            <person name="Klein B."/>
            <person name="McEwen J.G."/>
            <person name="Puccia R."/>
            <person name="Goldman G.H."/>
            <person name="Felipe M.S."/>
            <person name="Nino-Vega G."/>
            <person name="San-Blas G."/>
            <person name="Taylor J.W."/>
            <person name="Mendoza L."/>
            <person name="Galagan J.E."/>
            <person name="Nusbaum C."/>
            <person name="Birren B.W."/>
        </authorList>
    </citation>
    <scope>NUCLEOTIDE SEQUENCE [LARGE SCALE GENOMIC DNA]</scope>
    <source>
        <strain evidence="3">H143</strain>
    </source>
</reference>
<feature type="region of interest" description="Disordered" evidence="1">
    <location>
        <begin position="239"/>
        <end position="277"/>
    </location>
</feature>
<evidence type="ECO:0000256" key="1">
    <source>
        <dbReference type="SAM" id="MobiDB-lite"/>
    </source>
</evidence>
<dbReference type="Proteomes" id="UP000002624">
    <property type="component" value="Unassembled WGS sequence"/>
</dbReference>
<proteinExistence type="predicted"/>
<organism evidence="2 3">
    <name type="scientific">Ajellomyces capsulatus (strain H143)</name>
    <name type="common">Darling's disease fungus</name>
    <name type="synonym">Histoplasma capsulatum</name>
    <dbReference type="NCBI Taxonomy" id="544712"/>
    <lineage>
        <taxon>Eukaryota</taxon>
        <taxon>Fungi</taxon>
        <taxon>Dikarya</taxon>
        <taxon>Ascomycota</taxon>
        <taxon>Pezizomycotina</taxon>
        <taxon>Eurotiomycetes</taxon>
        <taxon>Eurotiomycetidae</taxon>
        <taxon>Onygenales</taxon>
        <taxon>Ajellomycetaceae</taxon>
        <taxon>Histoplasma</taxon>
    </lineage>
</organism>
<protein>
    <submittedName>
        <fullName evidence="2">Uncharacterized protein</fullName>
    </submittedName>
</protein>
<feature type="compositionally biased region" description="Polar residues" evidence="1">
    <location>
        <begin position="268"/>
        <end position="277"/>
    </location>
</feature>
<accession>C6HRH9</accession>
<evidence type="ECO:0000313" key="3">
    <source>
        <dbReference type="Proteomes" id="UP000002624"/>
    </source>
</evidence>
<evidence type="ECO:0000313" key="2">
    <source>
        <dbReference type="EMBL" id="EER37113.1"/>
    </source>
</evidence>
<dbReference type="AlphaFoldDB" id="C6HRH9"/>
<dbReference type="EMBL" id="GG692436">
    <property type="protein sequence ID" value="EER37113.1"/>
    <property type="molecule type" value="Genomic_DNA"/>
</dbReference>
<name>C6HRH9_AJECH</name>
<gene>
    <name evidence="2" type="ORF">HCDG_08564</name>
</gene>
<sequence length="277" mass="29341">MNHAFEPHSAGAGQPPSSTPWSGANALLLTRLSFWGLRASLGDLVAPAHSQSTVGGTHRPVSVLAAVIPLSLSLGRAAERAIITTVGQRWPPGTDSLPVFGHTGHLTTQWAGPSTTTAALPTPLEIEQGRNLPLSLVVFHPALIQSVLCHFCPSFVCRQLCAGAWRLLQSQQPPCAGNRSPELLQDAAKYNTSLNNNSQFSDYAAHNSCRDQPETQSLSVLPLPSRYAIPIPIALTAPPSNPLPPSRPCSSVSRELSPLASSKKKPCHSQTNPLGAM</sequence>
<dbReference type="HOGENOM" id="CLU_1004589_0_0_1"/>